<comment type="similarity">
    <text evidence="3">Belongs to the peptidase M36 family.</text>
</comment>
<keyword evidence="8" id="KW-0378">Hydrolase</keyword>
<keyword evidence="10" id="KW-0482">Metalloprotease</keyword>
<dbReference type="InterPro" id="IPR050371">
    <property type="entry name" value="Fungal_virulence_M36"/>
</dbReference>
<dbReference type="CDD" id="cd04818">
    <property type="entry name" value="PA_subtilisin_1"/>
    <property type="match status" value="1"/>
</dbReference>
<keyword evidence="4" id="KW-0964">Secreted</keyword>
<protein>
    <submittedName>
        <fullName evidence="15">M36 family metallopeptidase</fullName>
    </submittedName>
</protein>
<feature type="chain" id="PRO_5046084360" evidence="12">
    <location>
        <begin position="24"/>
        <end position="754"/>
    </location>
</feature>
<keyword evidence="6" id="KW-0479">Metal-binding</keyword>
<dbReference type="Pfam" id="PF02128">
    <property type="entry name" value="Peptidase_M36"/>
    <property type="match status" value="1"/>
</dbReference>
<name>A0ABV7JH33_9GAMM</name>
<dbReference type="InterPro" id="IPR001842">
    <property type="entry name" value="Peptidase_M36"/>
</dbReference>
<evidence type="ECO:0000259" key="14">
    <source>
        <dbReference type="Pfam" id="PF07504"/>
    </source>
</evidence>
<dbReference type="Gene3D" id="3.50.30.30">
    <property type="match status" value="1"/>
</dbReference>
<dbReference type="PRINTS" id="PR00999">
    <property type="entry name" value="FUNGALYSIN"/>
</dbReference>
<keyword evidence="7 12" id="KW-0732">Signal</keyword>
<organism evidence="15 16">
    <name type="scientific">Marinicella sediminis</name>
    <dbReference type="NCBI Taxonomy" id="1792834"/>
    <lineage>
        <taxon>Bacteria</taxon>
        <taxon>Pseudomonadati</taxon>
        <taxon>Pseudomonadota</taxon>
        <taxon>Gammaproteobacteria</taxon>
        <taxon>Lysobacterales</taxon>
        <taxon>Marinicellaceae</taxon>
        <taxon>Marinicella</taxon>
    </lineage>
</organism>
<dbReference type="InterPro" id="IPR011096">
    <property type="entry name" value="FTP_domain"/>
</dbReference>
<comment type="cofactor">
    <cofactor evidence="1">
        <name>Zn(2+)</name>
        <dbReference type="ChEBI" id="CHEBI:29105"/>
    </cofactor>
</comment>
<gene>
    <name evidence="15" type="ORF">ACFODZ_14860</name>
</gene>
<evidence type="ECO:0000256" key="10">
    <source>
        <dbReference type="ARBA" id="ARBA00023049"/>
    </source>
</evidence>
<dbReference type="SUPFAM" id="SSF55486">
    <property type="entry name" value="Metalloproteases ('zincins'), catalytic domain"/>
    <property type="match status" value="1"/>
</dbReference>
<dbReference type="Pfam" id="PF02225">
    <property type="entry name" value="PA"/>
    <property type="match status" value="1"/>
</dbReference>
<feature type="domain" description="FTP" evidence="14">
    <location>
        <begin position="57"/>
        <end position="99"/>
    </location>
</feature>
<dbReference type="Proteomes" id="UP001595533">
    <property type="component" value="Unassembled WGS sequence"/>
</dbReference>
<evidence type="ECO:0000256" key="9">
    <source>
        <dbReference type="ARBA" id="ARBA00022833"/>
    </source>
</evidence>
<evidence type="ECO:0000256" key="5">
    <source>
        <dbReference type="ARBA" id="ARBA00022670"/>
    </source>
</evidence>
<dbReference type="InterPro" id="IPR003137">
    <property type="entry name" value="PA_domain"/>
</dbReference>
<keyword evidence="9" id="KW-0862">Zinc</keyword>
<feature type="domain" description="PA" evidence="13">
    <location>
        <begin position="433"/>
        <end position="509"/>
    </location>
</feature>
<feature type="signal peptide" evidence="12">
    <location>
        <begin position="1"/>
        <end position="23"/>
    </location>
</feature>
<dbReference type="SUPFAM" id="SSF52025">
    <property type="entry name" value="PA domain"/>
    <property type="match status" value="1"/>
</dbReference>
<dbReference type="Gene3D" id="3.10.170.10">
    <property type="match status" value="1"/>
</dbReference>
<evidence type="ECO:0000256" key="2">
    <source>
        <dbReference type="ARBA" id="ARBA00004613"/>
    </source>
</evidence>
<dbReference type="InterPro" id="IPR046450">
    <property type="entry name" value="PA_dom_sf"/>
</dbReference>
<evidence type="ECO:0000256" key="7">
    <source>
        <dbReference type="ARBA" id="ARBA00022729"/>
    </source>
</evidence>
<evidence type="ECO:0000256" key="6">
    <source>
        <dbReference type="ARBA" id="ARBA00022723"/>
    </source>
</evidence>
<evidence type="ECO:0000313" key="16">
    <source>
        <dbReference type="Proteomes" id="UP001595533"/>
    </source>
</evidence>
<evidence type="ECO:0000256" key="3">
    <source>
        <dbReference type="ARBA" id="ARBA00006006"/>
    </source>
</evidence>
<evidence type="ECO:0000256" key="12">
    <source>
        <dbReference type="SAM" id="SignalP"/>
    </source>
</evidence>
<proteinExistence type="inferred from homology"/>
<dbReference type="PANTHER" id="PTHR33478:SF1">
    <property type="entry name" value="EXTRACELLULAR METALLOPROTEINASE MEP"/>
    <property type="match status" value="1"/>
</dbReference>
<accession>A0ABV7JH33</accession>
<keyword evidence="16" id="KW-1185">Reference proteome</keyword>
<evidence type="ECO:0000259" key="13">
    <source>
        <dbReference type="Pfam" id="PF02225"/>
    </source>
</evidence>
<sequence length="754" mass="80112">MKNTISMLAAACGLCLSVSGIQAAGYQLFGAEEARNLLASQRSTLNISQQDLQDAAVTDHYLSRHNGITHLVFKQQFSGIEVYNGLLQVNLNHKGELINTHNLFVTDLASNAPSASPVIPADLAILNAAQHLGLSTRLPALNISHHQGDDQSAVYQSTEVSTADIPVKLVYQQDNGAVRLAWDMQIQTADAWWSLRVDAISGQVIDQVNWVAHASYDVIPFPNESPADNGYQLETVVDPHDLTASPFGWHDTDGNAGAEFTDTRGNNVFAQDDLDANNSGGSRPDGGAGLVFDVPWNPAVDPDEEQNLEAAIVNLFYWNNIIHDFMYQYGFDEASGNFQENNYGNGGLGSDAVNADAQDGSGTNNANFGTPPDGQNPRMQMFYFNGAPNLVVNTPPAVAGTYVAGTASFGAPLTTLAVNGLIEEVDDQTDTSSDACESLVGFTAGRIALLDRGGCEFGVKVLNAENAGAIGAIVVNNQGDGVSTMGPGAQGGSVSIPSLMLGQSDGNAIRAQLSNSVDADMVKVNADRDSDFDNGIIIHEYGHGISNRLTGGPSQSGCLSNAEQMGEGWSDYYALVMTADPGDGATQARPMGSYATQNPGGIRTFPYSTDLGINSHTFVDLENANGSPHYTGSIWAQMLWEVYWNLVNKHGFDADLYTGTGGNNIAIQLVTDGLKLQPCNPGFVSGRDAILQADINNNAGANQCEIWRGFAKRGLGVNASSGSVFSTGDETEDFSVPVECELDDLIFEHGFQLN</sequence>
<reference evidence="16" key="1">
    <citation type="journal article" date="2019" name="Int. J. Syst. Evol. Microbiol.">
        <title>The Global Catalogue of Microorganisms (GCM) 10K type strain sequencing project: providing services to taxonomists for standard genome sequencing and annotation.</title>
        <authorList>
            <consortium name="The Broad Institute Genomics Platform"/>
            <consortium name="The Broad Institute Genome Sequencing Center for Infectious Disease"/>
            <person name="Wu L."/>
            <person name="Ma J."/>
        </authorList>
    </citation>
    <scope>NUCLEOTIDE SEQUENCE [LARGE SCALE GENOMIC DNA]</scope>
    <source>
        <strain evidence="16">KCTC 42953</strain>
    </source>
</reference>
<keyword evidence="11" id="KW-0865">Zymogen</keyword>
<dbReference type="EMBL" id="JBHRTS010000008">
    <property type="protein sequence ID" value="MFC3195533.1"/>
    <property type="molecule type" value="Genomic_DNA"/>
</dbReference>
<dbReference type="RefSeq" id="WP_077412878.1">
    <property type="nucleotide sequence ID" value="NZ_JBHRTS010000008.1"/>
</dbReference>
<evidence type="ECO:0000313" key="15">
    <source>
        <dbReference type="EMBL" id="MFC3195533.1"/>
    </source>
</evidence>
<comment type="subcellular location">
    <subcellularLocation>
        <location evidence="2">Secreted</location>
    </subcellularLocation>
</comment>
<keyword evidence="5" id="KW-0645">Protease</keyword>
<comment type="caution">
    <text evidence="15">The sequence shown here is derived from an EMBL/GenBank/DDBJ whole genome shotgun (WGS) entry which is preliminary data.</text>
</comment>
<dbReference type="Gene3D" id="1.10.390.10">
    <property type="entry name" value="Neutral Protease Domain 2"/>
    <property type="match status" value="1"/>
</dbReference>
<evidence type="ECO:0000256" key="11">
    <source>
        <dbReference type="ARBA" id="ARBA00023145"/>
    </source>
</evidence>
<evidence type="ECO:0000256" key="8">
    <source>
        <dbReference type="ARBA" id="ARBA00022801"/>
    </source>
</evidence>
<dbReference type="Pfam" id="PF07504">
    <property type="entry name" value="FTP"/>
    <property type="match status" value="1"/>
</dbReference>
<evidence type="ECO:0000256" key="1">
    <source>
        <dbReference type="ARBA" id="ARBA00001947"/>
    </source>
</evidence>
<evidence type="ECO:0000256" key="4">
    <source>
        <dbReference type="ARBA" id="ARBA00022525"/>
    </source>
</evidence>
<dbReference type="InterPro" id="IPR027268">
    <property type="entry name" value="Peptidase_M4/M1_CTD_sf"/>
</dbReference>
<dbReference type="CDD" id="cd09596">
    <property type="entry name" value="M36"/>
    <property type="match status" value="1"/>
</dbReference>
<dbReference type="PANTHER" id="PTHR33478">
    <property type="entry name" value="EXTRACELLULAR METALLOPROTEINASE MEP"/>
    <property type="match status" value="1"/>
</dbReference>